<gene>
    <name evidence="4" type="ORF">C1876_14505</name>
    <name evidence="5" type="ORF">DMP09_14750</name>
</gene>
<reference evidence="7" key="2">
    <citation type="submission" date="2018-05" db="EMBL/GenBank/DDBJ databases">
        <title>Genome Sequencing of selected type strains of the family Eggerthellaceae.</title>
        <authorList>
            <person name="Danylec N."/>
            <person name="Stoll D.A."/>
            <person name="Doetsch A."/>
            <person name="Huch M."/>
        </authorList>
    </citation>
    <scope>NUCLEOTIDE SEQUENCE [LARGE SCALE GENOMIC DNA]</scope>
    <source>
        <strain evidence="7">DSM 16107</strain>
    </source>
</reference>
<dbReference type="SMART" id="SM00530">
    <property type="entry name" value="HTH_XRE"/>
    <property type="match status" value="1"/>
</dbReference>
<reference evidence="4 6" key="1">
    <citation type="journal article" date="2018" name="Elife">
        <title>Discovery and characterization of a prevalent human gut bacterial enzyme sufficient for the inactivation of a family of plant toxins.</title>
        <authorList>
            <person name="Koppel N."/>
            <person name="Bisanz J.E."/>
            <person name="Pandelia M.E."/>
            <person name="Turnbaugh P.J."/>
            <person name="Balskus E.P."/>
        </authorList>
    </citation>
    <scope>NUCLEOTIDE SEQUENCE [LARGE SCALE GENOMIC DNA]</scope>
    <source>
        <strain evidence="4 6">DSM 16107</strain>
    </source>
</reference>
<evidence type="ECO:0000259" key="3">
    <source>
        <dbReference type="PROSITE" id="PS50943"/>
    </source>
</evidence>
<proteinExistence type="predicted"/>
<keyword evidence="1" id="KW-0238">DNA-binding</keyword>
<protein>
    <submittedName>
        <fullName evidence="5">XRE family transcriptional regulator</fullName>
    </submittedName>
</protein>
<evidence type="ECO:0000256" key="2">
    <source>
        <dbReference type="SAM" id="Phobius"/>
    </source>
</evidence>
<dbReference type="SUPFAM" id="SSF47413">
    <property type="entry name" value="lambda repressor-like DNA-binding domains"/>
    <property type="match status" value="1"/>
</dbReference>
<dbReference type="OrthoDB" id="9805856at2"/>
<feature type="domain" description="HTH cro/C1-type" evidence="3">
    <location>
        <begin position="10"/>
        <end position="64"/>
    </location>
</feature>
<accession>A0A3N0ITL6</accession>
<organism evidence="5 7">
    <name type="scientific">Eggerthella sinensis</name>
    <dbReference type="NCBI Taxonomy" id="242230"/>
    <lineage>
        <taxon>Bacteria</taxon>
        <taxon>Bacillati</taxon>
        <taxon>Actinomycetota</taxon>
        <taxon>Coriobacteriia</taxon>
        <taxon>Eggerthellales</taxon>
        <taxon>Eggerthellaceae</taxon>
        <taxon>Eggerthella</taxon>
    </lineage>
</organism>
<sequence length="146" mass="15464">MNQAVTGRYIHRKRKEKNLTQAQLAERLGVSNKTVSKWENGKCMPDYGIVEDLCDELGVTIAELMDGASAAERAGEGAVAAPDRDEAQRTAFAGMLLVAIGIALLAVSRTLGGSDVRDLLSGALMGISLAVTLAGAYCIGKTLRKR</sequence>
<name>A0A3N0ITL6_9ACTN</name>
<evidence type="ECO:0000313" key="4">
    <source>
        <dbReference type="EMBL" id="RDB66609.1"/>
    </source>
</evidence>
<dbReference type="InterPro" id="IPR001387">
    <property type="entry name" value="Cro/C1-type_HTH"/>
</dbReference>
<keyword evidence="2" id="KW-0472">Membrane</keyword>
<dbReference type="RefSeq" id="WP_114547440.1">
    <property type="nucleotide sequence ID" value="NZ_PPTT01000031.1"/>
</dbReference>
<dbReference type="PANTHER" id="PTHR46558:SF4">
    <property type="entry name" value="DNA-BIDING PHAGE PROTEIN"/>
    <property type="match status" value="1"/>
</dbReference>
<evidence type="ECO:0000313" key="5">
    <source>
        <dbReference type="EMBL" id="RNM40349.1"/>
    </source>
</evidence>
<evidence type="ECO:0000313" key="7">
    <source>
        <dbReference type="Proteomes" id="UP000270112"/>
    </source>
</evidence>
<keyword evidence="2" id="KW-0812">Transmembrane</keyword>
<dbReference type="InterPro" id="IPR010982">
    <property type="entry name" value="Lambda_DNA-bd_dom_sf"/>
</dbReference>
<feature type="transmembrane region" description="Helical" evidence="2">
    <location>
        <begin position="119"/>
        <end position="140"/>
    </location>
</feature>
<keyword evidence="6" id="KW-1185">Reference proteome</keyword>
<reference evidence="5" key="3">
    <citation type="journal article" date="2019" name="Microbiol. Resour. Announc.">
        <title>Draft Genome Sequences of Type Strains of Gordonibacter faecihominis, Paraeggerthella hongkongensis, Parvibacter caecicola,Slackia equolifaciens, Slackia faecicanis, and Slackia isoflavoniconvertens.</title>
        <authorList>
            <person name="Danylec N."/>
            <person name="Stoll D.A."/>
            <person name="Dotsch A."/>
            <person name="Huch M."/>
        </authorList>
    </citation>
    <scope>NUCLEOTIDE SEQUENCE</scope>
    <source>
        <strain evidence="5">DSM 16107</strain>
    </source>
</reference>
<comment type="caution">
    <text evidence="5">The sequence shown here is derived from an EMBL/GenBank/DDBJ whole genome shotgun (WGS) entry which is preliminary data.</text>
</comment>
<keyword evidence="2" id="KW-1133">Transmembrane helix</keyword>
<dbReference type="EMBL" id="QICC01000088">
    <property type="protein sequence ID" value="RNM40349.1"/>
    <property type="molecule type" value="Genomic_DNA"/>
</dbReference>
<dbReference type="PROSITE" id="PS50943">
    <property type="entry name" value="HTH_CROC1"/>
    <property type="match status" value="1"/>
</dbReference>
<evidence type="ECO:0000256" key="1">
    <source>
        <dbReference type="ARBA" id="ARBA00023125"/>
    </source>
</evidence>
<dbReference type="Gene3D" id="1.10.260.40">
    <property type="entry name" value="lambda repressor-like DNA-binding domains"/>
    <property type="match status" value="1"/>
</dbReference>
<dbReference type="GO" id="GO:0003677">
    <property type="term" value="F:DNA binding"/>
    <property type="evidence" value="ECO:0007669"/>
    <property type="project" value="UniProtKB-KW"/>
</dbReference>
<dbReference type="Proteomes" id="UP000270112">
    <property type="component" value="Unassembled WGS sequence"/>
</dbReference>
<dbReference type="Pfam" id="PF01381">
    <property type="entry name" value="HTH_3"/>
    <property type="match status" value="1"/>
</dbReference>
<dbReference type="Proteomes" id="UP000253817">
    <property type="component" value="Unassembled WGS sequence"/>
</dbReference>
<dbReference type="PANTHER" id="PTHR46558">
    <property type="entry name" value="TRACRIPTIONAL REGULATORY PROTEIN-RELATED-RELATED"/>
    <property type="match status" value="1"/>
</dbReference>
<feature type="transmembrane region" description="Helical" evidence="2">
    <location>
        <begin position="90"/>
        <end position="107"/>
    </location>
</feature>
<dbReference type="AlphaFoldDB" id="A0A3N0ITL6"/>
<dbReference type="EMBL" id="PPTT01000031">
    <property type="protein sequence ID" value="RDB66609.1"/>
    <property type="molecule type" value="Genomic_DNA"/>
</dbReference>
<dbReference type="CDD" id="cd00093">
    <property type="entry name" value="HTH_XRE"/>
    <property type="match status" value="1"/>
</dbReference>
<evidence type="ECO:0000313" key="6">
    <source>
        <dbReference type="Proteomes" id="UP000253817"/>
    </source>
</evidence>